<gene>
    <name evidence="4" type="ORF">QSP1433_LOCUS2341</name>
</gene>
<accession>A0A7S2W5G9</accession>
<protein>
    <recommendedName>
        <fullName evidence="3">EF-hand domain-containing protein</fullName>
    </recommendedName>
</protein>
<dbReference type="InterPro" id="IPR018247">
    <property type="entry name" value="EF_Hand_1_Ca_BS"/>
</dbReference>
<evidence type="ECO:0000256" key="1">
    <source>
        <dbReference type="ARBA" id="ARBA00022837"/>
    </source>
</evidence>
<dbReference type="Pfam" id="PF13499">
    <property type="entry name" value="EF-hand_7"/>
    <property type="match status" value="1"/>
</dbReference>
<dbReference type="CDD" id="cd00102">
    <property type="entry name" value="IPT"/>
    <property type="match status" value="1"/>
</dbReference>
<dbReference type="Pfam" id="PF00004">
    <property type="entry name" value="AAA"/>
    <property type="match status" value="1"/>
</dbReference>
<dbReference type="SUPFAM" id="SSF52540">
    <property type="entry name" value="P-loop containing nucleoside triphosphate hydrolases"/>
    <property type="match status" value="1"/>
</dbReference>
<feature type="region of interest" description="Disordered" evidence="2">
    <location>
        <begin position="160"/>
        <end position="205"/>
    </location>
</feature>
<sequence>MCSVVEDTGKESTNQEGCGTWEVLRESGKDLQFQPYVIDALRNVFEWFDSDQDGALDFEELAAIIKCTEGETLTRDFYSGVIELVETNSKGSVTFNGFLKLYYLNYDDTGVESGDTALRRDLKIFGYDCNFVHNSKFPDRAEKRRNAFALLGKGAKTIKMEKKTAPKREKKRGSLDGLGAKAKHGGKKQRKNKDGTETKALTAGSSEQTIKATKIKLKQHVVKTSDMEVGAQVQRGLGGEGIPVHVSSNFETNKSGKKLPKKIPSEEVVCISSDEDAIQDVVGFSTVNHHATRVIAPAVVMDINQGSGRNAFSVLGRPPNKGTTAAKDKTAKPVVIQPPVNSNKVNSFFAPRPKKAISVDDPDVEDFKMLAPVNGWELLAYPPAGMNHVGYCKDKVVEADAQAEPLEPFPVGCNYEFGIVDNPSPRRDTPLSSQVSVSNFSEVFSSAMEFFDNKDASSVIAHNFRDSKVDMDTMKDFALCASFGEDRNYDIPWADKYAALCFECVPASRSSRHSLNTWLSSWLSSSVLHQEDRKSSRRNYDENSDYDSEDLSDASYDEGSGVITTNILVGPYGSGKTSIVHSLARKVGFNVIEINPGNLRSAAHLTSEIGEATQSCVIGSKGKSTDTSLILVDEVDTVFEEDKGFHQWVRSLVHKTKCPVIVTCNLVPIALEETFEKGCCQLYHIDKPKSAEVVDVLKYVCTVEGISASHEQVCHVVQANRGDIRQCLNHLQFFCRFSNPIAIPRSNTCIDVTTPTKVKPIDCIDIASPVHSKKQAEVQTKKCILFQTFESENEIQETLDELGIDHELGKSDLLNMGLEAITCSSCGSEDYEAVKNVEVHSIVPRSGCVTGGTVIRVSGVNLCLTDKPAVYVGGVPCPRVSLISDTVIEAVTPPCPFPRPYVPKDKIEACDDDVDEIEDPDEGEYEFGETKTLEDRIRESKEKRSKKARIWPCDIHVEFFLGERNVTVGSSMLEPEYLSNGLFLYVEKEDTAQTKSNSVLEHAPSSFRKTPTLCKCNSLQRMSNILDCASICENITCPRSLRSRPMFYEPDYWQSRVFEDPVYFGELSLIGVRVSASLYECTFDTNVEPGERSRLKPFHQPEHMQGEYFQKALGVLKASNIPLSSFGPSTGPSLVNSRYLHPVFLDYLSYILFIVKLELSRKSSSVRRRFLHHFKSSEMINTAEGLIQNQRFSI</sequence>
<dbReference type="CDD" id="cd00051">
    <property type="entry name" value="EFh"/>
    <property type="match status" value="1"/>
</dbReference>
<proteinExistence type="predicted"/>
<dbReference type="Pfam" id="PF01833">
    <property type="entry name" value="TIG"/>
    <property type="match status" value="1"/>
</dbReference>
<dbReference type="InterPro" id="IPR014756">
    <property type="entry name" value="Ig_E-set"/>
</dbReference>
<dbReference type="SMART" id="SM00382">
    <property type="entry name" value="AAA"/>
    <property type="match status" value="1"/>
</dbReference>
<dbReference type="PROSITE" id="PS50222">
    <property type="entry name" value="EF_HAND_2"/>
    <property type="match status" value="1"/>
</dbReference>
<dbReference type="GO" id="GO:0003677">
    <property type="term" value="F:DNA binding"/>
    <property type="evidence" value="ECO:0007669"/>
    <property type="project" value="TreeGrafter"/>
</dbReference>
<dbReference type="EMBL" id="HBHK01003956">
    <property type="protein sequence ID" value="CAD9668189.1"/>
    <property type="molecule type" value="Transcribed_RNA"/>
</dbReference>
<dbReference type="InterPro" id="IPR002048">
    <property type="entry name" value="EF_hand_dom"/>
</dbReference>
<dbReference type="PANTHER" id="PTHR23389:SF21">
    <property type="entry name" value="ATPASE FAMILY AAA DOMAIN-CONTAINING PROTEIN 5"/>
    <property type="match status" value="1"/>
</dbReference>
<dbReference type="Gene3D" id="3.40.50.300">
    <property type="entry name" value="P-loop containing nucleotide triphosphate hydrolases"/>
    <property type="match status" value="1"/>
</dbReference>
<dbReference type="SUPFAM" id="SSF81296">
    <property type="entry name" value="E set domains"/>
    <property type="match status" value="1"/>
</dbReference>
<dbReference type="InterPro" id="IPR003959">
    <property type="entry name" value="ATPase_AAA_core"/>
</dbReference>
<dbReference type="InterPro" id="IPR027417">
    <property type="entry name" value="P-loop_NTPase"/>
</dbReference>
<evidence type="ECO:0000256" key="2">
    <source>
        <dbReference type="SAM" id="MobiDB-lite"/>
    </source>
</evidence>
<feature type="domain" description="EF-hand" evidence="3">
    <location>
        <begin position="36"/>
        <end position="71"/>
    </location>
</feature>
<dbReference type="InterPro" id="IPR002909">
    <property type="entry name" value="IPT_dom"/>
</dbReference>
<dbReference type="GO" id="GO:0016887">
    <property type="term" value="F:ATP hydrolysis activity"/>
    <property type="evidence" value="ECO:0007669"/>
    <property type="project" value="InterPro"/>
</dbReference>
<dbReference type="InterPro" id="IPR011992">
    <property type="entry name" value="EF-hand-dom_pair"/>
</dbReference>
<dbReference type="Gene3D" id="1.10.8.60">
    <property type="match status" value="1"/>
</dbReference>
<feature type="compositionally biased region" description="Acidic residues" evidence="2">
    <location>
        <begin position="542"/>
        <end position="553"/>
    </location>
</feature>
<keyword evidence="1" id="KW-0106">Calcium</keyword>
<reference evidence="4" key="1">
    <citation type="submission" date="2021-01" db="EMBL/GenBank/DDBJ databases">
        <authorList>
            <person name="Corre E."/>
            <person name="Pelletier E."/>
            <person name="Niang G."/>
            <person name="Scheremetjew M."/>
            <person name="Finn R."/>
            <person name="Kale V."/>
            <person name="Holt S."/>
            <person name="Cochrane G."/>
            <person name="Meng A."/>
            <person name="Brown T."/>
            <person name="Cohen L."/>
        </authorList>
    </citation>
    <scope>NUCLEOTIDE SEQUENCE</scope>
    <source>
        <strain evidence="4">NY070348D</strain>
    </source>
</reference>
<name>A0A7S2W5G9_9STRA</name>
<dbReference type="Gene3D" id="2.60.40.10">
    <property type="entry name" value="Immunoglobulins"/>
    <property type="match status" value="1"/>
</dbReference>
<dbReference type="GO" id="GO:0005509">
    <property type="term" value="F:calcium ion binding"/>
    <property type="evidence" value="ECO:0007669"/>
    <property type="project" value="InterPro"/>
</dbReference>
<dbReference type="InterPro" id="IPR003593">
    <property type="entry name" value="AAA+_ATPase"/>
</dbReference>
<dbReference type="PROSITE" id="PS00018">
    <property type="entry name" value="EF_HAND_1"/>
    <property type="match status" value="1"/>
</dbReference>
<evidence type="ECO:0000313" key="4">
    <source>
        <dbReference type="EMBL" id="CAD9668189.1"/>
    </source>
</evidence>
<feature type="region of interest" description="Disordered" evidence="2">
    <location>
        <begin position="533"/>
        <end position="553"/>
    </location>
</feature>
<dbReference type="CDD" id="cd00009">
    <property type="entry name" value="AAA"/>
    <property type="match status" value="1"/>
</dbReference>
<dbReference type="PANTHER" id="PTHR23389">
    <property type="entry name" value="CHROMOSOME TRANSMISSION FIDELITY FACTOR 18"/>
    <property type="match status" value="1"/>
</dbReference>
<dbReference type="GO" id="GO:0005634">
    <property type="term" value="C:nucleus"/>
    <property type="evidence" value="ECO:0007669"/>
    <property type="project" value="TreeGrafter"/>
</dbReference>
<evidence type="ECO:0000259" key="3">
    <source>
        <dbReference type="PROSITE" id="PS50222"/>
    </source>
</evidence>
<dbReference type="InterPro" id="IPR013783">
    <property type="entry name" value="Ig-like_fold"/>
</dbReference>
<organism evidence="4">
    <name type="scientific">Mucochytrium quahogii</name>
    <dbReference type="NCBI Taxonomy" id="96639"/>
    <lineage>
        <taxon>Eukaryota</taxon>
        <taxon>Sar</taxon>
        <taxon>Stramenopiles</taxon>
        <taxon>Bigyra</taxon>
        <taxon>Labyrinthulomycetes</taxon>
        <taxon>Thraustochytrida</taxon>
        <taxon>Thraustochytriidae</taxon>
        <taxon>Mucochytrium</taxon>
    </lineage>
</organism>
<dbReference type="AlphaFoldDB" id="A0A7S2W5G9"/>
<dbReference type="SUPFAM" id="SSF47473">
    <property type="entry name" value="EF-hand"/>
    <property type="match status" value="1"/>
</dbReference>
<dbReference type="GO" id="GO:0005524">
    <property type="term" value="F:ATP binding"/>
    <property type="evidence" value="ECO:0007669"/>
    <property type="project" value="InterPro"/>
</dbReference>
<dbReference type="Gene3D" id="1.10.238.10">
    <property type="entry name" value="EF-hand"/>
    <property type="match status" value="1"/>
</dbReference>
<feature type="compositionally biased region" description="Basic residues" evidence="2">
    <location>
        <begin position="181"/>
        <end position="191"/>
    </location>
</feature>